<name>A0A4Q2JJT4_9MICO</name>
<dbReference type="AlphaFoldDB" id="A0A4Q2JJT4"/>
<keyword evidence="3" id="KW-1185">Reference proteome</keyword>
<comment type="caution">
    <text evidence="2">The sequence shown here is derived from an EMBL/GenBank/DDBJ whole genome shotgun (WGS) entry which is preliminary data.</text>
</comment>
<evidence type="ECO:0000313" key="2">
    <source>
        <dbReference type="EMBL" id="RXZ48341.1"/>
    </source>
</evidence>
<dbReference type="EMBL" id="SDPL01000097">
    <property type="protein sequence ID" value="RXZ48341.1"/>
    <property type="molecule type" value="Genomic_DNA"/>
</dbReference>
<organism evidence="2 3">
    <name type="scientific">Agromyces binzhouensis</name>
    <dbReference type="NCBI Taxonomy" id="1817495"/>
    <lineage>
        <taxon>Bacteria</taxon>
        <taxon>Bacillati</taxon>
        <taxon>Actinomycetota</taxon>
        <taxon>Actinomycetes</taxon>
        <taxon>Micrococcales</taxon>
        <taxon>Microbacteriaceae</taxon>
        <taxon>Agromyces</taxon>
    </lineage>
</organism>
<gene>
    <name evidence="2" type="ORF">ESO86_06940</name>
</gene>
<reference evidence="2 3" key="1">
    <citation type="submission" date="2019-01" db="EMBL/GenBank/DDBJ databases">
        <authorList>
            <person name="Li J."/>
        </authorList>
    </citation>
    <scope>NUCLEOTIDE SEQUENCE [LARGE SCALE GENOMIC DNA]</scope>
    <source>
        <strain evidence="2 3">CGMCC 4.7180</strain>
    </source>
</reference>
<dbReference type="RefSeq" id="WP_129234241.1">
    <property type="nucleotide sequence ID" value="NZ_SDPL01000097.1"/>
</dbReference>
<feature type="chain" id="PRO_5039123801" evidence="1">
    <location>
        <begin position="23"/>
        <end position="576"/>
    </location>
</feature>
<keyword evidence="1" id="KW-0732">Signal</keyword>
<dbReference type="OrthoDB" id="9146291at2"/>
<protein>
    <submittedName>
        <fullName evidence="2">Uncharacterized protein</fullName>
    </submittedName>
</protein>
<proteinExistence type="predicted"/>
<sequence length="576" mass="61821">MKSSTMQWAAQLALVGLVLTTAAIDSGARSGPTTDGAQALAGGATAAVAKASTKVPEGTGNLAEDIRIMLLRSYVPADGRLSIDADPPQITIVKRDPGSGDLTRFELPDCPTRITDTDAFTDLFNDTKSETVEQHFRDMAADLGFKKKDLERAGTAFPYCSWWARINTKVYDSRDYTRNTTPVQDGMDIFLPDSDATYWAVPFDASTEPDRHGLVLDHVEIDGQFQEQLFMSYVLYDSSMDFYYYENGAGTICQSYNTDFQIEPDAGSVNPWVDDSTAYEDTYTIRLVPDPQGTDCSGGGPGAFASDGTDFNVLPLSRTGSGYGPSASSASPVQGDFFGAAADGSVPRASNACAYVGADLTPCSTPLMFVAPTAAAQNSVWSNPVAGYLAAGFIPAPDEVYVFRGKAPRVPVGASPVPWNDNDPAEYDMRYFSLCLDKKVWPYPAQDANWSCANGSFGSGEYDPVKNPDGLTRLAIGADGYWTVIVSSADLSDSQQVGDATVLRVEAGVPAAMIMRHMVVSDDFHNAVQDVPRDGAWTSAFATLGEYYPVNSVVCNLGQFEQRGWQHGGCFVPPVG</sequence>
<evidence type="ECO:0000313" key="3">
    <source>
        <dbReference type="Proteomes" id="UP000292881"/>
    </source>
</evidence>
<dbReference type="Proteomes" id="UP000292881">
    <property type="component" value="Unassembled WGS sequence"/>
</dbReference>
<accession>A0A4Q2JJT4</accession>
<evidence type="ECO:0000256" key="1">
    <source>
        <dbReference type="SAM" id="SignalP"/>
    </source>
</evidence>
<feature type="signal peptide" evidence="1">
    <location>
        <begin position="1"/>
        <end position="22"/>
    </location>
</feature>